<evidence type="ECO:0000259" key="8">
    <source>
        <dbReference type="Pfam" id="PF09334"/>
    </source>
</evidence>
<dbReference type="EMBL" id="JACHVA010000138">
    <property type="protein sequence ID" value="MBC2604025.1"/>
    <property type="molecule type" value="Genomic_DNA"/>
</dbReference>
<organism evidence="9 10">
    <name type="scientific">Puniceicoccus vermicola</name>
    <dbReference type="NCBI Taxonomy" id="388746"/>
    <lineage>
        <taxon>Bacteria</taxon>
        <taxon>Pseudomonadati</taxon>
        <taxon>Verrucomicrobiota</taxon>
        <taxon>Opitutia</taxon>
        <taxon>Puniceicoccales</taxon>
        <taxon>Puniceicoccaceae</taxon>
        <taxon>Puniceicoccus</taxon>
    </lineage>
</organism>
<reference evidence="9 10" key="1">
    <citation type="submission" date="2020-07" db="EMBL/GenBank/DDBJ databases">
        <authorList>
            <person name="Feng X."/>
        </authorList>
    </citation>
    <scope>NUCLEOTIDE SEQUENCE [LARGE SCALE GENOMIC DNA]</scope>
    <source>
        <strain evidence="9 10">JCM14086</strain>
    </source>
</reference>
<dbReference type="SUPFAM" id="SSF47323">
    <property type="entry name" value="Anticodon-binding domain of a subclass of class I aminoacyl-tRNA synthetases"/>
    <property type="match status" value="1"/>
</dbReference>
<dbReference type="PANTHER" id="PTHR43326">
    <property type="entry name" value="METHIONYL-TRNA SYNTHETASE"/>
    <property type="match status" value="1"/>
</dbReference>
<feature type="short sequence motif" description="'HIGH' region" evidence="7">
    <location>
        <begin position="11"/>
        <end position="21"/>
    </location>
</feature>
<gene>
    <name evidence="7 9" type="primary">metG</name>
    <name evidence="9" type="ORF">H5P30_19765</name>
</gene>
<dbReference type="InterPro" id="IPR009080">
    <property type="entry name" value="tRNAsynth_Ia_anticodon-bd"/>
</dbReference>
<dbReference type="GO" id="GO:0005737">
    <property type="term" value="C:cytoplasm"/>
    <property type="evidence" value="ECO:0007669"/>
    <property type="project" value="UniProtKB-SubCell"/>
</dbReference>
<evidence type="ECO:0000256" key="5">
    <source>
        <dbReference type="ARBA" id="ARBA00022917"/>
    </source>
</evidence>
<accession>A0A7X1E5U9</accession>
<evidence type="ECO:0000256" key="7">
    <source>
        <dbReference type="HAMAP-Rule" id="MF_01228"/>
    </source>
</evidence>
<sequence>MKKFYITTAIDYANGMPHLGHAYEKVLTDVIARSRRMVGEDVYFLTGMDEHGQKVQQSAQRQGIQPIEFTNGIAEHFLGLCKDLNISNDDFIRTTEERHRKVVQELLQRLYDAGEIYEAEYVGFYSTRAEQFVLEKDKIDGEWPEEFGEVQEIKERNYYFRQSRYQEWLIQFLRDNPDFIYPRYRLKQVQEFLKEPLNDLCISRPIERLSWGIPLPFDEKFVTYVWFDALVNYISAVGYGTPKFDEVWPADYHVIGKDIMLPPHSVYWPIMLHACGIELPKHLLVHGWWTLSGAKMSKSTGKVVNPLEMVDQFGADSFRYFVMREMTVGQDSDFSEDLFLNRYNGELGNDLGNLLSRLLNMGGRYAGGQVPAATISEEPEEILKKSWIDCWGKAREAFDGFLFHIALEEIFNFIKSINRYAEVRAPWKLAKSEDPADRVILETSLALMAEGLRLAAGALRPVMPEICERIFDLVGAQPVELWDDSMEWGSSLEGASLGEKTILFPRPER</sequence>
<comment type="similarity">
    <text evidence="7">Belongs to the class-I aminoacyl-tRNA synthetase family. MetG type 2B subfamily.</text>
</comment>
<dbReference type="Gene3D" id="3.40.50.620">
    <property type="entry name" value="HUPs"/>
    <property type="match status" value="1"/>
</dbReference>
<dbReference type="CDD" id="cd00814">
    <property type="entry name" value="MetRS_core"/>
    <property type="match status" value="1"/>
</dbReference>
<keyword evidence="6 7" id="KW-0030">Aminoacyl-tRNA synthetase</keyword>
<comment type="catalytic activity">
    <reaction evidence="7">
        <text>tRNA(Met) + L-methionine + ATP = L-methionyl-tRNA(Met) + AMP + diphosphate</text>
        <dbReference type="Rhea" id="RHEA:13481"/>
        <dbReference type="Rhea" id="RHEA-COMP:9667"/>
        <dbReference type="Rhea" id="RHEA-COMP:9698"/>
        <dbReference type="ChEBI" id="CHEBI:30616"/>
        <dbReference type="ChEBI" id="CHEBI:33019"/>
        <dbReference type="ChEBI" id="CHEBI:57844"/>
        <dbReference type="ChEBI" id="CHEBI:78442"/>
        <dbReference type="ChEBI" id="CHEBI:78530"/>
        <dbReference type="ChEBI" id="CHEBI:456215"/>
        <dbReference type="EC" id="6.1.1.10"/>
    </reaction>
</comment>
<dbReference type="InterPro" id="IPR015413">
    <property type="entry name" value="Methionyl/Leucyl_tRNA_Synth"/>
</dbReference>
<keyword evidence="3 7" id="KW-0547">Nucleotide-binding</keyword>
<dbReference type="CDD" id="cd07957">
    <property type="entry name" value="Anticodon_Ia_Met"/>
    <property type="match status" value="1"/>
</dbReference>
<comment type="caution">
    <text evidence="9">The sequence shown here is derived from an EMBL/GenBank/DDBJ whole genome shotgun (WGS) entry which is preliminary data.</text>
</comment>
<keyword evidence="4 7" id="KW-0067">ATP-binding</keyword>
<dbReference type="GO" id="GO:0004825">
    <property type="term" value="F:methionine-tRNA ligase activity"/>
    <property type="evidence" value="ECO:0007669"/>
    <property type="project" value="UniProtKB-UniRule"/>
</dbReference>
<keyword evidence="5 7" id="KW-0648">Protein biosynthesis</keyword>
<comment type="caution">
    <text evidence="7">Lacks conserved residue(s) required for the propagation of feature annotation.</text>
</comment>
<feature type="domain" description="Methionyl/Leucyl tRNA synthetase" evidence="8">
    <location>
        <begin position="5"/>
        <end position="145"/>
    </location>
</feature>
<evidence type="ECO:0000256" key="6">
    <source>
        <dbReference type="ARBA" id="ARBA00023146"/>
    </source>
</evidence>
<dbReference type="InterPro" id="IPR014758">
    <property type="entry name" value="Met-tRNA_synth"/>
</dbReference>
<dbReference type="SUPFAM" id="SSF52374">
    <property type="entry name" value="Nucleotidylyl transferase"/>
    <property type="match status" value="1"/>
</dbReference>
<dbReference type="PRINTS" id="PR01041">
    <property type="entry name" value="TRNASYNTHMET"/>
</dbReference>
<keyword evidence="10" id="KW-1185">Reference proteome</keyword>
<keyword evidence="7" id="KW-0963">Cytoplasm</keyword>
<dbReference type="InterPro" id="IPR023457">
    <property type="entry name" value="Met-tRNA_synth_2"/>
</dbReference>
<dbReference type="AlphaFoldDB" id="A0A7X1E5U9"/>
<dbReference type="Gene3D" id="1.10.730.10">
    <property type="entry name" value="Isoleucyl-tRNA Synthetase, Domain 1"/>
    <property type="match status" value="1"/>
</dbReference>
<dbReference type="Gene3D" id="2.170.220.10">
    <property type="match status" value="1"/>
</dbReference>
<dbReference type="HAMAP" id="MF_01228">
    <property type="entry name" value="Met_tRNA_synth_type2"/>
    <property type="match status" value="1"/>
</dbReference>
<evidence type="ECO:0000256" key="3">
    <source>
        <dbReference type="ARBA" id="ARBA00022741"/>
    </source>
</evidence>
<dbReference type="Proteomes" id="UP000525652">
    <property type="component" value="Unassembled WGS sequence"/>
</dbReference>
<evidence type="ECO:0000313" key="9">
    <source>
        <dbReference type="EMBL" id="MBC2604025.1"/>
    </source>
</evidence>
<evidence type="ECO:0000256" key="1">
    <source>
        <dbReference type="ARBA" id="ARBA00003314"/>
    </source>
</evidence>
<evidence type="ECO:0000313" key="10">
    <source>
        <dbReference type="Proteomes" id="UP000525652"/>
    </source>
</evidence>
<dbReference type="InterPro" id="IPR033911">
    <property type="entry name" value="MetRS_core"/>
</dbReference>
<comment type="subunit">
    <text evidence="7">Monomer.</text>
</comment>
<name>A0A7X1E5U9_9BACT</name>
<dbReference type="GO" id="GO:0005524">
    <property type="term" value="F:ATP binding"/>
    <property type="evidence" value="ECO:0007669"/>
    <property type="project" value="UniProtKB-UniRule"/>
</dbReference>
<dbReference type="Pfam" id="PF09334">
    <property type="entry name" value="tRNA-synt_1g"/>
    <property type="match status" value="2"/>
</dbReference>
<dbReference type="FunFam" id="2.170.220.10:FF:000003">
    <property type="entry name" value="Methionine--tRNA ligase"/>
    <property type="match status" value="1"/>
</dbReference>
<feature type="domain" description="Methionyl/Leucyl tRNA synthetase" evidence="8">
    <location>
        <begin position="150"/>
        <end position="358"/>
    </location>
</feature>
<dbReference type="EC" id="6.1.1.10" evidence="7"/>
<dbReference type="InterPro" id="IPR041872">
    <property type="entry name" value="Anticodon_Met"/>
</dbReference>
<evidence type="ECO:0000256" key="2">
    <source>
        <dbReference type="ARBA" id="ARBA00022598"/>
    </source>
</evidence>
<evidence type="ECO:0000256" key="4">
    <source>
        <dbReference type="ARBA" id="ARBA00022840"/>
    </source>
</evidence>
<dbReference type="GO" id="GO:0006431">
    <property type="term" value="P:methionyl-tRNA aminoacylation"/>
    <property type="evidence" value="ECO:0007669"/>
    <property type="project" value="UniProtKB-UniRule"/>
</dbReference>
<dbReference type="RefSeq" id="WP_185694642.1">
    <property type="nucleotide sequence ID" value="NZ_JACHVA010000138.1"/>
</dbReference>
<dbReference type="PANTHER" id="PTHR43326:SF1">
    <property type="entry name" value="METHIONINE--TRNA LIGASE, MITOCHONDRIAL"/>
    <property type="match status" value="1"/>
</dbReference>
<keyword evidence="2 7" id="KW-0436">Ligase</keyword>
<proteinExistence type="inferred from homology"/>
<feature type="short sequence motif" description="'KMSKS' region" evidence="7">
    <location>
        <begin position="295"/>
        <end position="299"/>
    </location>
</feature>
<dbReference type="InterPro" id="IPR014729">
    <property type="entry name" value="Rossmann-like_a/b/a_fold"/>
</dbReference>
<comment type="subcellular location">
    <subcellularLocation>
        <location evidence="7">Cytoplasm</location>
    </subcellularLocation>
</comment>
<dbReference type="NCBIfam" id="NF008900">
    <property type="entry name" value="PRK12267.1"/>
    <property type="match status" value="1"/>
</dbReference>
<comment type="function">
    <text evidence="1 7">Is required not only for elongation of protein synthesis but also for the initiation of all mRNA translation through initiator tRNA(fMet) aminoacylation.</text>
</comment>
<dbReference type="NCBIfam" id="TIGR00398">
    <property type="entry name" value="metG"/>
    <property type="match status" value="1"/>
</dbReference>
<protein>
    <recommendedName>
        <fullName evidence="7">Methionine--tRNA ligase</fullName>
        <ecNumber evidence="7">6.1.1.10</ecNumber>
    </recommendedName>
    <alternativeName>
        <fullName evidence="7">Methionyl-tRNA synthetase</fullName>
        <shortName evidence="7">MetRS</shortName>
    </alternativeName>
</protein>